<evidence type="ECO:0000313" key="2">
    <source>
        <dbReference type="Proteomes" id="UP001062846"/>
    </source>
</evidence>
<proteinExistence type="predicted"/>
<comment type="caution">
    <text evidence="1">The sequence shown here is derived from an EMBL/GenBank/DDBJ whole genome shotgun (WGS) entry which is preliminary data.</text>
</comment>
<evidence type="ECO:0000313" key="1">
    <source>
        <dbReference type="EMBL" id="KAI8555323.1"/>
    </source>
</evidence>
<dbReference type="EMBL" id="CM046392">
    <property type="protein sequence ID" value="KAI8555323.1"/>
    <property type="molecule type" value="Genomic_DNA"/>
</dbReference>
<accession>A0ACC0NS66</accession>
<sequence>MACFYYKKEGHMIRDCPKLVGQTCYHCKEDGYMIRDCPMMKGQSKEAAVVQDTELLLVEEKPNVARQTNWALDTGCSFHVCGDRERVL</sequence>
<gene>
    <name evidence="1" type="ORF">RHMOL_Rhmol05G0165800</name>
</gene>
<keyword evidence="2" id="KW-1185">Reference proteome</keyword>
<reference evidence="1" key="1">
    <citation type="submission" date="2022-02" db="EMBL/GenBank/DDBJ databases">
        <title>Plant Genome Project.</title>
        <authorList>
            <person name="Zhang R.-G."/>
        </authorList>
    </citation>
    <scope>NUCLEOTIDE SEQUENCE</scope>
    <source>
        <strain evidence="1">AT1</strain>
    </source>
</reference>
<dbReference type="Proteomes" id="UP001062846">
    <property type="component" value="Chromosome 5"/>
</dbReference>
<protein>
    <submittedName>
        <fullName evidence="1">Uncharacterized protein</fullName>
    </submittedName>
</protein>
<name>A0ACC0NS66_RHOML</name>
<organism evidence="1 2">
    <name type="scientific">Rhododendron molle</name>
    <name type="common">Chinese azalea</name>
    <name type="synonym">Azalea mollis</name>
    <dbReference type="NCBI Taxonomy" id="49168"/>
    <lineage>
        <taxon>Eukaryota</taxon>
        <taxon>Viridiplantae</taxon>
        <taxon>Streptophyta</taxon>
        <taxon>Embryophyta</taxon>
        <taxon>Tracheophyta</taxon>
        <taxon>Spermatophyta</taxon>
        <taxon>Magnoliopsida</taxon>
        <taxon>eudicotyledons</taxon>
        <taxon>Gunneridae</taxon>
        <taxon>Pentapetalae</taxon>
        <taxon>asterids</taxon>
        <taxon>Ericales</taxon>
        <taxon>Ericaceae</taxon>
        <taxon>Ericoideae</taxon>
        <taxon>Rhodoreae</taxon>
        <taxon>Rhododendron</taxon>
    </lineage>
</organism>